<evidence type="ECO:0000256" key="4">
    <source>
        <dbReference type="SAM" id="SignalP"/>
    </source>
</evidence>
<name>G3MLF7_AMBMU</name>
<dbReference type="InterPro" id="IPR036880">
    <property type="entry name" value="Kunitz_BPTI_sf"/>
</dbReference>
<dbReference type="PROSITE" id="PS50279">
    <property type="entry name" value="BPTI_KUNITZ_2"/>
    <property type="match status" value="1"/>
</dbReference>
<keyword evidence="4" id="KW-0732">Signal</keyword>
<sequence length="211" mass="24197">MYAMKGKQSPGESCTMRSFFWQLLYFNIVTAHIAYAANNDECDSDWKVSDKATEGYYYNKTLHRCLHTNASHGNVFSTEEICNWKCRSRTDCLKPVDRSAGNACGKPDLMYYFDKDTCQCVLFVHKPCKDNGNSFPTLRECVVTCLGWHCINPPRDDEDLCSGNYTAYHYDQHTGTCVQRRFPCNREGSRFKTIGECQRSCLLKRPQAPNA</sequence>
<dbReference type="AlphaFoldDB" id="G3MLF7"/>
<dbReference type="GO" id="GO:0005615">
    <property type="term" value="C:extracellular space"/>
    <property type="evidence" value="ECO:0007669"/>
    <property type="project" value="TreeGrafter"/>
</dbReference>
<proteinExistence type="evidence at transcript level"/>
<dbReference type="GO" id="GO:0004867">
    <property type="term" value="F:serine-type endopeptidase inhibitor activity"/>
    <property type="evidence" value="ECO:0007669"/>
    <property type="project" value="UniProtKB-KW"/>
</dbReference>
<evidence type="ECO:0000256" key="2">
    <source>
        <dbReference type="ARBA" id="ARBA00022900"/>
    </source>
</evidence>
<dbReference type="SMART" id="SM00131">
    <property type="entry name" value="KU"/>
    <property type="match status" value="1"/>
</dbReference>
<dbReference type="InterPro" id="IPR050098">
    <property type="entry name" value="TFPI/VKTCI-like"/>
</dbReference>
<dbReference type="InterPro" id="IPR002223">
    <property type="entry name" value="Kunitz_BPTI"/>
</dbReference>
<protein>
    <recommendedName>
        <fullName evidence="5">BPTI/Kunitz inhibitor domain-containing protein</fullName>
    </recommendedName>
</protein>
<evidence type="ECO:0000259" key="5">
    <source>
        <dbReference type="PROSITE" id="PS50279"/>
    </source>
</evidence>
<dbReference type="Gene3D" id="4.10.410.10">
    <property type="entry name" value="Pancreatic trypsin inhibitor Kunitz domain"/>
    <property type="match status" value="2"/>
</dbReference>
<dbReference type="PANTHER" id="PTHR10083">
    <property type="entry name" value="KUNITZ-TYPE PROTEASE INHIBITOR-RELATED"/>
    <property type="match status" value="1"/>
</dbReference>
<feature type="chain" id="PRO_5003447123" description="BPTI/Kunitz inhibitor domain-containing protein" evidence="4">
    <location>
        <begin position="37"/>
        <end position="211"/>
    </location>
</feature>
<dbReference type="CDD" id="cd00109">
    <property type="entry name" value="Kunitz-type"/>
    <property type="match status" value="1"/>
</dbReference>
<organism evidence="6">
    <name type="scientific">Amblyomma maculatum</name>
    <name type="common">Gulf Coast tick</name>
    <dbReference type="NCBI Taxonomy" id="34609"/>
    <lineage>
        <taxon>Eukaryota</taxon>
        <taxon>Metazoa</taxon>
        <taxon>Ecdysozoa</taxon>
        <taxon>Arthropoda</taxon>
        <taxon>Chelicerata</taxon>
        <taxon>Arachnida</taxon>
        <taxon>Acari</taxon>
        <taxon>Parasitiformes</taxon>
        <taxon>Ixodida</taxon>
        <taxon>Ixodoidea</taxon>
        <taxon>Ixodidae</taxon>
        <taxon>Amblyomminae</taxon>
        <taxon>Amblyomma</taxon>
    </lineage>
</organism>
<keyword evidence="3" id="KW-1015">Disulfide bond</keyword>
<dbReference type="PANTHER" id="PTHR10083:SF374">
    <property type="entry name" value="BPTI_KUNITZ INHIBITOR DOMAIN-CONTAINING PROTEIN"/>
    <property type="match status" value="1"/>
</dbReference>
<evidence type="ECO:0000256" key="3">
    <source>
        <dbReference type="ARBA" id="ARBA00023157"/>
    </source>
</evidence>
<feature type="signal peptide" evidence="4">
    <location>
        <begin position="1"/>
        <end position="36"/>
    </location>
</feature>
<evidence type="ECO:0000256" key="1">
    <source>
        <dbReference type="ARBA" id="ARBA00022690"/>
    </source>
</evidence>
<evidence type="ECO:0000313" key="6">
    <source>
        <dbReference type="EMBL" id="AEO34325.1"/>
    </source>
</evidence>
<dbReference type="EMBL" id="JO842708">
    <property type="protein sequence ID" value="AEO34325.1"/>
    <property type="molecule type" value="mRNA"/>
</dbReference>
<dbReference type="Pfam" id="PF00014">
    <property type="entry name" value="Kunitz_BPTI"/>
    <property type="match status" value="2"/>
</dbReference>
<keyword evidence="1" id="KW-0646">Protease inhibitor</keyword>
<keyword evidence="2" id="KW-0722">Serine protease inhibitor</keyword>
<reference evidence="6" key="1">
    <citation type="journal article" date="2011" name="PLoS ONE">
        <title>A deep insight into the sialotranscriptome of the gulf coast tick, Amblyomma maculatum.</title>
        <authorList>
            <person name="Karim S."/>
            <person name="Singh P."/>
            <person name="Ribeiro J.M."/>
        </authorList>
    </citation>
    <scope>NUCLEOTIDE SEQUENCE</scope>
    <source>
        <tissue evidence="6">Salivary gland</tissue>
    </source>
</reference>
<accession>G3MLF7</accession>
<feature type="domain" description="BPTI/Kunitz inhibitor" evidence="5">
    <location>
        <begin position="92"/>
        <end position="145"/>
    </location>
</feature>
<dbReference type="SUPFAM" id="SSF57362">
    <property type="entry name" value="BPTI-like"/>
    <property type="match status" value="3"/>
</dbReference>